<dbReference type="VEuPathDB" id="FungiDB:AeMF1_001173"/>
<feature type="region of interest" description="Disordered" evidence="1">
    <location>
        <begin position="1926"/>
        <end position="1950"/>
    </location>
</feature>
<feature type="compositionally biased region" description="Polar residues" evidence="1">
    <location>
        <begin position="1794"/>
        <end position="1807"/>
    </location>
</feature>
<dbReference type="SUPFAM" id="SSF50978">
    <property type="entry name" value="WD40 repeat-like"/>
    <property type="match status" value="1"/>
</dbReference>
<gene>
    <name evidence="2" type="ORF">Ae201684_005880</name>
</gene>
<dbReference type="Gene3D" id="2.130.10.10">
    <property type="entry name" value="YVTN repeat-like/Quinoprotein amine dehydrogenase"/>
    <property type="match status" value="2"/>
</dbReference>
<comment type="caution">
    <text evidence="2">The sequence shown here is derived from an EMBL/GenBank/DDBJ whole genome shotgun (WGS) entry which is preliminary data.</text>
</comment>
<name>A0A6G0XDM6_9STRA</name>
<dbReference type="Proteomes" id="UP000481153">
    <property type="component" value="Unassembled WGS sequence"/>
</dbReference>
<protein>
    <submittedName>
        <fullName evidence="2">Uncharacterized protein</fullName>
    </submittedName>
</protein>
<dbReference type="InterPro" id="IPR015943">
    <property type="entry name" value="WD40/YVTN_repeat-like_dom_sf"/>
</dbReference>
<feature type="region of interest" description="Disordered" evidence="1">
    <location>
        <begin position="2397"/>
        <end position="2427"/>
    </location>
</feature>
<dbReference type="InterPro" id="IPR011047">
    <property type="entry name" value="Quinoprotein_ADH-like_sf"/>
</dbReference>
<feature type="compositionally biased region" description="Acidic residues" evidence="1">
    <location>
        <begin position="2343"/>
        <end position="2357"/>
    </location>
</feature>
<dbReference type="InterPro" id="IPR036322">
    <property type="entry name" value="WD40_repeat_dom_sf"/>
</dbReference>
<feature type="compositionally biased region" description="Polar residues" evidence="1">
    <location>
        <begin position="1697"/>
        <end position="1711"/>
    </location>
</feature>
<proteinExistence type="predicted"/>
<dbReference type="SUPFAM" id="SSF50998">
    <property type="entry name" value="Quinoprotein alcohol dehydrogenase-like"/>
    <property type="match status" value="1"/>
</dbReference>
<feature type="region of interest" description="Disordered" evidence="1">
    <location>
        <begin position="1794"/>
        <end position="1814"/>
    </location>
</feature>
<accession>A0A6G0XDM6</accession>
<sequence>MSLETKYVTLQHRHELLCGFGVSIRACCYDTSRHHILIYTSSDLPPSPSKNPLIPNPILTEHTLRVYSLKREIKKRHLFDQHATNIAPNAVKLSLTYSSSNDIYICVYSIPRDDVCAVEILEPASLDKLYQFRGGVNNMIQCSTVEDDYCNLIVCSRCSSGISKQDAYVIQAWSIARDDKVRDPAHPSPVQIVSKPSLAPSLHQVLALAASPTRVFGIALESDGTDDVKRPPSKRTGLYVWDRSTRQIIRVHNGFENGQLLTTLRLSLCHQWLFSGHAGGSLSIWNVGYEISRLYQIGPGSVPYRCLCGESLHPSGIASITAQPKIENDNGTEMEMDVFISSREPMVKHCRFRTTLNGQGDIDTQFDIIGDFEPSLPSKTKGKHRRVFCLPIDVDMGHSNEHLLLVAVESVVHVLKIQSLARSVYTPKHESQRIFATAMNNEVSPSFLAILASDGVISLLTFPTSTTATPSYHTSSTQCNSLLHDCARTIDTFGLLKRTSPDPQLNTPVCCIVAIALPIQKVNATNSETISWGGRLCSKPLPVLEALPKLEEQSPYELYVCVGANDGSVFAWSFPVKSSKFAHFKAQTKWNAHSTQVFSLLSLLIDESHRGIVSVTCDGQMKVWKLTSPVYTPVMLSHFSFPQPNRVVTSSCLIKQEQNLHLLVCGHESGSLIAYHMHSRFYQIEMAHDSPWEIEWKEIYASEPHQLRISTIRPVPHPGRINPPSNIIMHCTFATASYDGHVIVWAVDALKNTILERRYFEFCAPVQDAFIQQDVLIVSLPHELCCVQYVYHETKKKNLEKKPIFITTSIGTEASLHDDKTERDEYSQMLPKQILECDIQSDGPVCPPPTRQRTVHELNLIFEAIRIHLGRDYATHLIEEEETISIPARDLCSIYKIWQSLEPSSILPFSQKRATSFLNSNHLQSVSMLTWKQVEDALLWCSYNDSKRMEKQRSYKNMGIKRALVRFNEFGEKQVTYIEMDQSSRRSCGQTPDTLLHDIMKIETRNMPPQSRSIYLPLELASYWRNGFCWCTGLLIIETNKKYSGEPEKACVVCKKRQHYVRADSVFSERSTIFIVHQIYKSMQLEKERRNNWANIALVPFLFDWFRRKFGMQSVVEHKLYWFVISIAEHSASIEITSSFGLFCNIFRDIPALPLWLLYLYIDGFGWLHNHHLVYKGEALPGAQGIPAVDAAHKDKHSSWEMISLESCELCCRALLVYPRVPPKFIAQVLQVAKEKLEYNGIEVHAFLSSWVTAWKCTIKAFESASRQLFDSKIRPDIASVSEEFTKLQFILDCFIYYDHRRDGCVEQDAFRSILMGLQNLWPDIKENTDIENEIDRLMERYGDFQVDGFVCYLDMFSLLYVVTLKTKTYMKFTDIYAFSKGYKLELDEDYKVAAVEYMENMMFHAAPPGVVGDYLDKSFQLNKSKLHSLSSDNFEWTRTFANEETKSSLTVEDLAFQVTPASFHDRGDVPLGHSQYLNPPICKNNQITAPYIPAHLPSSNSNRINSSTLRNIVDQTREFAARPVKTNKYYPAPTPITVEKSGQHNVHVSTMYIQFPDVQPFAQSRKRITTVASLKDLNSTLSAPATSCDDRQLLQHDEIPVTPGSPNEFGNQAADIVDKLKDDKEYLFGVEEITNSTQNIPETSPVHIEDTTSSITIDYEQSNVMVEQQFGNDVPSLDLNSNEEMDMEVSDGAQDDTPQYEKTQNVQSISGIDESKSTIDANDQPESDHYAEATCDSNRDYSTVEQNEQSIVPAIDIIAPPDMGVDDANDVSFVGGRCIDNIEETKNYSIQPIESPKTTSRNSITSIEPDEIEEQLPPLEDYVSYGHSLLAAMETFLNEPLLKLQRKMQVEFTRETSVIKVLDIEAVDLDSGDEEIGLIQKTSDDNNAEDAFEPMSSSYGHDLAQNEGLQPSVDETPREIIRVSVEKKNTDMPSSPRSLEVASDSLQRDDTLEDAIERRLQSRQKNGAHKTKPQKITAPPEAASSTAPTKIVKQGDMPHVKRREFLFSQPVDLKPLYKKRLKPSFSPWNPMDDSDDEMDVSPQRRVEYSVSVDGSTDHNDSTSGDIVLSPRLAQNISDRWSQLFSSEETDIHEQLDNAFKATSEESNEVYIKKISQPEDTSTMESHTEEACIRSKTRKRLSLFRAERKSREGNCCPTALIMGDVVSGNLTNNEVAYYVYTNTELRSIVTIKLHCECGDAELYVSTDTPAPSVRDCEWRSKPSLMTDSSHKKDKRVIVHPKDRSAKRGVYYIAVSSHSEGDTQYNLCVMSSGQSLVLSDSMEHVDALMSRFNGLATMVSNPSDKLGDDDGEYLQLERRLELLRINPNTRRGTIDLLHASVQNEGEEVGPPDMEDNSDDQAREDKEELNERYLAFEVLMEKLTQRSFETEVKDVDHCDHNERDITSSSSAVETESDEGDVHLHRQHKLTDENASDIAITQIEKRHDLQRGFLKTPNLVAYSYSGSTKSKFK</sequence>
<organism evidence="2 3">
    <name type="scientific">Aphanomyces euteiches</name>
    <dbReference type="NCBI Taxonomy" id="100861"/>
    <lineage>
        <taxon>Eukaryota</taxon>
        <taxon>Sar</taxon>
        <taxon>Stramenopiles</taxon>
        <taxon>Oomycota</taxon>
        <taxon>Saprolegniomycetes</taxon>
        <taxon>Saprolegniales</taxon>
        <taxon>Verrucalvaceae</taxon>
        <taxon>Aphanomyces</taxon>
    </lineage>
</organism>
<reference evidence="2 3" key="1">
    <citation type="submission" date="2019-07" db="EMBL/GenBank/DDBJ databases">
        <title>Genomics analysis of Aphanomyces spp. identifies a new class of oomycete effector associated with host adaptation.</title>
        <authorList>
            <person name="Gaulin E."/>
        </authorList>
    </citation>
    <scope>NUCLEOTIDE SEQUENCE [LARGE SCALE GENOMIC DNA]</scope>
    <source>
        <strain evidence="2 3">ATCC 201684</strain>
    </source>
</reference>
<keyword evidence="3" id="KW-1185">Reference proteome</keyword>
<dbReference type="InterPro" id="IPR001680">
    <property type="entry name" value="WD40_rpt"/>
</dbReference>
<feature type="region of interest" description="Disordered" evidence="1">
    <location>
        <begin position="1962"/>
        <end position="1997"/>
    </location>
</feature>
<dbReference type="SMART" id="SM00320">
    <property type="entry name" value="WD40"/>
    <property type="match status" value="3"/>
</dbReference>
<evidence type="ECO:0000313" key="2">
    <source>
        <dbReference type="EMBL" id="KAF0738323.1"/>
    </source>
</evidence>
<evidence type="ECO:0000313" key="3">
    <source>
        <dbReference type="Proteomes" id="UP000481153"/>
    </source>
</evidence>
<feature type="compositionally biased region" description="Basic and acidic residues" evidence="1">
    <location>
        <begin position="2417"/>
        <end position="2427"/>
    </location>
</feature>
<feature type="compositionally biased region" description="Low complexity" evidence="1">
    <location>
        <begin position="1978"/>
        <end position="1990"/>
    </location>
</feature>
<evidence type="ECO:0000256" key="1">
    <source>
        <dbReference type="SAM" id="MobiDB-lite"/>
    </source>
</evidence>
<feature type="region of interest" description="Disordered" evidence="1">
    <location>
        <begin position="1687"/>
        <end position="1731"/>
    </location>
</feature>
<feature type="region of interest" description="Disordered" evidence="1">
    <location>
        <begin position="1885"/>
        <end position="1914"/>
    </location>
</feature>
<dbReference type="EMBL" id="VJMJ01000077">
    <property type="protein sequence ID" value="KAF0738323.1"/>
    <property type="molecule type" value="Genomic_DNA"/>
</dbReference>
<feature type="region of interest" description="Disordered" evidence="1">
    <location>
        <begin position="2339"/>
        <end position="2365"/>
    </location>
</feature>